<reference evidence="5 6" key="1">
    <citation type="submission" date="2021-12" db="EMBL/GenBank/DDBJ databases">
        <title>Discovery of the Pendulisporaceae a myxobacterial family with distinct sporulation behavior and unique specialized metabolism.</title>
        <authorList>
            <person name="Garcia R."/>
            <person name="Popoff A."/>
            <person name="Bader C.D."/>
            <person name="Loehr J."/>
            <person name="Walesch S."/>
            <person name="Walt C."/>
            <person name="Boldt J."/>
            <person name="Bunk B."/>
            <person name="Haeckl F.J.F.P.J."/>
            <person name="Gunesch A.P."/>
            <person name="Birkelbach J."/>
            <person name="Nuebel U."/>
            <person name="Pietschmann T."/>
            <person name="Bach T."/>
            <person name="Mueller R."/>
        </authorList>
    </citation>
    <scope>NUCLEOTIDE SEQUENCE [LARGE SCALE GENOMIC DNA]</scope>
    <source>
        <strain evidence="5 6">MSr11954</strain>
    </source>
</reference>
<dbReference type="PROSITE" id="PS50005">
    <property type="entry name" value="TPR"/>
    <property type="match status" value="3"/>
</dbReference>
<feature type="compositionally biased region" description="Polar residues" evidence="4">
    <location>
        <begin position="497"/>
        <end position="507"/>
    </location>
</feature>
<keyword evidence="2 3" id="KW-0802">TPR repeat</keyword>
<sequence>MDLQTRISLLEANRDWQGLIEELEKGIASANQNVAKAAYHLRLGRVLDGKFLLGVKALKHFQDAYKLNPQLTESLEAARGIYWDLGKLNMVQKLIELELKAVQQGMPASLLLCDLGDVLCDIGDYDKATATYARSLAASGGANKEASACLEDVQAESGSWQAQVAALLRAGQGENNLKAKARLFLRAARITKRFAPDEAELQLGRAYAADPLSKPTAAVYEGLLSEQGKLDELESVQHEILAGVNDRRERAQYAMMFGKRWVQRHQNMDVGARFLEAAVKLDPDNEGAFHFLRDAYGKKGGDWNRVLTLAEEAATHAGENGNATFLLVQAGTIAWREMGNLIRARSSFERLVSIAPEHPQLRAFEAQIGESLHKATAPAAHDVDLGGPAPERVSQPPAPEPATDQAIEAARPYLGSDAPSADPELIVGEAEQVSLVDEEEVGVIESVSPPAYASASGVQAALAAPPPPAPPIAASGLASSASTSARAPSQTSAVTRGLSSGTLSAQSPAAPPVTSGTSGAPASGRVPVPSSSSLIASETIPPPRISTRSLAAEEASALEAETSQVVVARSEAPAARTISTPPAASAPPPAASTPPAAVTPSQAPPPDEAKIAELRALAQKQEASKRFNEYVKTLLQLAAVVPSDDEKVELYMKAGELYVTKFANQAEAVKAYEQVLALQPDNLTAVDYLRQMYEKRRDWEKLLGLERREAEALPPGPARAAKFLDIAKLATERVKKPDVCIVLWHEVLASDASNAEALGALAMLYERSKDFEKLADVLQRQAEITFDPKQKVAILTKLGTIFGDRLNNDEGAVLAWRQLLAIDPSDRKAQEALKKKYLGLGRWDDLEVFYAESGKWDEFIRVLEQQEGKEPEPSAKIGLLFKIAQLWADKKQKNDRAAKAYEKVLDLEPSNLQAAEALIPIYTAANNGKALANVIEVKLGHVDDPDTKLALLREVAALYEGRVRDPERAFARYLSAFEIAPHDEQAALDVERAAKVTGGWDKLIESYTRAIDTAGRDHNPDLVINLRLKLGRILIDEVGRIDDALAAYRSVYEADGENQEALSALERLYRETSRYNELLGIYEKKRDLATEHQEKKAINYEIAKLYETEIKDVDRAIDTYNAVLDDESTDARALAALDVLYGHLERWQPYVDTLRRRIELDNPEAQLVDLKFRLGTALEKHLDDAAGALENYREILFVNAQHEGARLALEAMLTHFSLKADAAAILESIYEERRDWDKLIEALEILAASEGDVQRRVQLKRKIARISTQSLFNHPRAFDALAAALRDDPALRETRFEIEQVADVSESWRQLVVLYEQIASELSDAALAREYWMKVGAIDERLGEVDAAARGYNQVLILDAADSEALSALEQLFTRTERWLDLIGVIQRRIDLAVAPEERETLLVQTARIYDEQLHDPHEAVSSYRKVLELDPTSTRALSALDALFSRQRMWTELAENLEAQLALAAEEQAQLALMLRLASLRETEMGQIDVAIEGYRQVLEREPTNERALAALERLGQDPQYELTIADLLEPLYRHLGDYQKLIGVHEVQVRRSDDAMRRVELLHQIAELYEGAAGDLDSSFATLARALKEDPGSAETQQGLDRVARATGRFADLAQVFKVQAQETTPKEDEGLGADLASSLYMMSARVQEYDLGDVDVAVSLYRRVLEIAPSHLAAAEALERLFRATERYADLSLILQKKADILEDLADKKEALFQAAAIEEDVLELPEAAIAVYNKVIDLDGDDVRALDALIKRYLGLSRWADLMRIYAKKADLVVDADEKKRIFYQVGAVYEHELGDVENAIDTYNKILELDPDDLQALARLDVLYEQAQNWQELLGILTRESEMTADHAEAISFQYRIADLYEKRLDDVTRAIELYREILQQQPDHNPTLRALEGLKSGSSDPLGAAAVLEPVYEASSDWPRLISVHEVQVQHATDPFQKVDLLHRIARLYEDALDNHHSAFDTYARALSFDNGNELTLQNLERLAMVVNRWPEVGRLYDAELDKLLDSPDRFVELGLRTAQIYELQLDDVDSAIARFRRVTEADPENQTAIRSLDRLFLQTERWRDLAQILEREAEVGQTPDEILEFKYRLGQVHETQLGNLDAAIAAYRDVINAAPEHTQTLEALEQLFSRGEKQVDVAEILEPLYRQMGEWHKLSDVMEAQLSHIPQQAVLDPAGFPKGGEEERLGQYYRIAELHEEKLLDTATTLAVYIRSLKEYPLDEKTGEEIPRLAATVDGGWEVVANAYADVLSVHEDPNVQRLVGKRLAKTFEDELGDVGKAEETYKYVLGVEPLDVDALANLDRIYLSLEAWSELAQVLEMRVQATTDNLELVELYARLGEIYETRLEQIPDAIRAYRRIFDDLEKSHEGTIEALARIYERLGNWVELNAVYERELENASGDVQEADIRAKLAHLASSKLGQPERAINTWKVVLDLRGEDPEALSALANLYENQQLWRDLVEILEREYEIAPNDDDRVNILTRRARVFTDKLGRDEMALDDWNRVLDIDYANLAALRSIAAIRRRQDDPNELTAALHQIVDRASQLLDGDELKEIFRELGKTYGNKLQQPYDAADAWRKLLEVGVDFEAMDSLESIYRSEEKWPEVIEVKMMRADALDDKTEKIEEYRTVAYIWTETLLEPDSATPAYQKILDVEPTSQEAFSELERRHSAASRWEPLIELYLSWFETRTETPERTELLRKIARVFEEHLDDKNQAFVALVNALAEDFHDRETARYLERMAQATGRWGELIQTANGWLKEQTEPKEKIRLCLHLAKWYGDDLGHPEYAQPYYAQIVQLDPNNVGALRQMGQLYRKNSNWQQLGATLTRALDVAITDVDRKEIMNELGELLDQQMGQTDQAITHFTRALEVDGLYIPALENLERIYANRGQNRELVEILTRKVPALSDPVEIANTKLRIAGLYESNLADPNRSAQVYREVLDIDAGNLQAMRGLVRVYETLKQWPELVRILEAELDVVTTERERIDVLMHLAKLQEEHFVKADIAAQRLEQVLEIDPNHEEAYFALERNYRKMRQWLELINTYERHVSATNERKTKVELYGYIAQVYADEVQDAERAIDAYRNIVDLDESNIEALDALAKLYDKEGEAEQSIEYMTRVAELTQDTRQRVEAYYRIGKALDEKLGDRVSAQERYEMAIDIDPSHLPSLASVRQIAMDNADYDKAARYIDQEQSYTQASRQRAKLLVELGNLRENQLGDHDSAVLAWEAAREADDENEDAAMPLIDEYIAREQWDSAEPLLDLVVRKAGKRERLEQHDLNNKLGQVCSALGKDDKALKAYLAAHQLDLTDQVTIRGLAEVSFRLRDWGAALTNFQKVLTSLSESETEERANVYYKLGCIKREQGQPKQAINNFEKALGVDSAHRPTLEALVSLYAELKDWKQVVAYKRQILDNVYEGDERFKMLGEIADIWNDSDRNPHKAIEALEEARDIKPDSHPLLHKLLALYQATENWSKMIDTIQQISELEKDPVRKSKFIYTMAQIYRDKEGDHDRAVELFNDALDLNPTFLESFERINKILTAKKDWKALERAFRKMLRRLSSANANQPDLEYNLWHNLGLIYRDRLNDVASAIEAFKMATRYKPDEAVERQILAELFEATDQMEAAIGEHAIVLQKDPMRVDPYRSLYKLYLKQHEYDRAWCMCAALAFLHKADEEEQRFFEDYRPRGMIQVKSRLDNEQWVKNLFHKDENIYIGKIFEMITPAAIVAKTNQLRASRQLPVLDKRFKQDPATSTVTFAKTFGWAAQVLGVPLPELYVRNDVSGALVAVPASPPASVAGQTVLTGFTPQELTFIVGKHLSYYRGEHYIKNLFPTLNELKVMLFAAIKIVMNDFAVPAEMAQAVGQTAQELVKFMQPIQRDSLRLVVQRFIEDGAKADLKKWMQMVEVTSTRAGLLLCADLEIAKKIISAEPQLPGDLAPAEKLKELIVFSVSEQYFTLRKTLGIAVG</sequence>
<dbReference type="InterPro" id="IPR019734">
    <property type="entry name" value="TPR_rpt"/>
</dbReference>
<evidence type="ECO:0000313" key="6">
    <source>
        <dbReference type="Proteomes" id="UP001370348"/>
    </source>
</evidence>
<dbReference type="Gene3D" id="1.25.40.10">
    <property type="entry name" value="Tetratricopeptide repeat domain"/>
    <property type="match status" value="18"/>
</dbReference>
<evidence type="ECO:0000256" key="3">
    <source>
        <dbReference type="PROSITE-ProRule" id="PRU00339"/>
    </source>
</evidence>
<keyword evidence="6" id="KW-1185">Reference proteome</keyword>
<dbReference type="SMART" id="SM00028">
    <property type="entry name" value="TPR"/>
    <property type="match status" value="25"/>
</dbReference>
<evidence type="ECO:0000256" key="4">
    <source>
        <dbReference type="SAM" id="MobiDB-lite"/>
    </source>
</evidence>
<dbReference type="SUPFAM" id="SSF48452">
    <property type="entry name" value="TPR-like"/>
    <property type="match status" value="10"/>
</dbReference>
<dbReference type="PANTHER" id="PTHR45586:SF1">
    <property type="entry name" value="LIPOPOLYSACCHARIDE ASSEMBLY PROTEIN B"/>
    <property type="match status" value="1"/>
</dbReference>
<feature type="region of interest" description="Disordered" evidence="4">
    <location>
        <begin position="380"/>
        <end position="402"/>
    </location>
</feature>
<feature type="region of interest" description="Disordered" evidence="4">
    <location>
        <begin position="571"/>
        <end position="606"/>
    </location>
</feature>
<keyword evidence="1" id="KW-0677">Repeat</keyword>
<name>A0ABZ2M2U9_9BACT</name>
<dbReference type="Pfam" id="PF13181">
    <property type="entry name" value="TPR_8"/>
    <property type="match status" value="4"/>
</dbReference>
<gene>
    <name evidence="5" type="ORF">LZC94_09795</name>
</gene>
<dbReference type="Pfam" id="PF13176">
    <property type="entry name" value="TPR_7"/>
    <property type="match status" value="4"/>
</dbReference>
<accession>A0ABZ2M2U9</accession>
<dbReference type="InterPro" id="IPR011990">
    <property type="entry name" value="TPR-like_helical_dom_sf"/>
</dbReference>
<feature type="compositionally biased region" description="Low complexity" evidence="4">
    <location>
        <begin position="572"/>
        <end position="583"/>
    </location>
</feature>
<organism evidence="5 6">
    <name type="scientific">Pendulispora albinea</name>
    <dbReference type="NCBI Taxonomy" id="2741071"/>
    <lineage>
        <taxon>Bacteria</taxon>
        <taxon>Pseudomonadati</taxon>
        <taxon>Myxococcota</taxon>
        <taxon>Myxococcia</taxon>
        <taxon>Myxococcales</taxon>
        <taxon>Sorangiineae</taxon>
        <taxon>Pendulisporaceae</taxon>
        <taxon>Pendulispora</taxon>
    </lineage>
</organism>
<dbReference type="Pfam" id="PF13174">
    <property type="entry name" value="TPR_6"/>
    <property type="match status" value="1"/>
</dbReference>
<feature type="repeat" description="TPR" evidence="3">
    <location>
        <begin position="1785"/>
        <end position="1818"/>
    </location>
</feature>
<feature type="compositionally biased region" description="Low complexity" evidence="4">
    <location>
        <begin position="473"/>
        <end position="493"/>
    </location>
</feature>
<dbReference type="Proteomes" id="UP001370348">
    <property type="component" value="Chromosome"/>
</dbReference>
<evidence type="ECO:0000256" key="1">
    <source>
        <dbReference type="ARBA" id="ARBA00022737"/>
    </source>
</evidence>
<dbReference type="PANTHER" id="PTHR45586">
    <property type="entry name" value="TPR REPEAT-CONTAINING PROTEIN PA4667"/>
    <property type="match status" value="1"/>
</dbReference>
<protein>
    <submittedName>
        <fullName evidence="5">Tetratricopeptide repeat protein</fullName>
    </submittedName>
</protein>
<dbReference type="EMBL" id="CP089984">
    <property type="protein sequence ID" value="WXB17556.1"/>
    <property type="molecule type" value="Genomic_DNA"/>
</dbReference>
<dbReference type="InterPro" id="IPR051012">
    <property type="entry name" value="CellSynth/LPSAsmb/PSIAsmb"/>
</dbReference>
<dbReference type="Pfam" id="PF13424">
    <property type="entry name" value="TPR_12"/>
    <property type="match status" value="1"/>
</dbReference>
<feature type="repeat" description="TPR" evidence="3">
    <location>
        <begin position="3495"/>
        <end position="3528"/>
    </location>
</feature>
<proteinExistence type="predicted"/>
<feature type="repeat" description="TPR" evidence="3">
    <location>
        <begin position="3351"/>
        <end position="3384"/>
    </location>
</feature>
<feature type="region of interest" description="Disordered" evidence="4">
    <location>
        <begin position="473"/>
        <end position="541"/>
    </location>
</feature>
<dbReference type="RefSeq" id="WP_394827191.1">
    <property type="nucleotide sequence ID" value="NZ_CP089984.1"/>
</dbReference>
<evidence type="ECO:0000313" key="5">
    <source>
        <dbReference type="EMBL" id="WXB17556.1"/>
    </source>
</evidence>
<evidence type="ECO:0000256" key="2">
    <source>
        <dbReference type="ARBA" id="ARBA00022803"/>
    </source>
</evidence>